<feature type="transmembrane region" description="Helical" evidence="1">
    <location>
        <begin position="80"/>
        <end position="100"/>
    </location>
</feature>
<proteinExistence type="predicted"/>
<dbReference type="Proteomes" id="UP001321543">
    <property type="component" value="Chromosome"/>
</dbReference>
<dbReference type="RefSeq" id="WP_286298973.1">
    <property type="nucleotide sequence ID" value="NZ_AP027728.1"/>
</dbReference>
<feature type="transmembrane region" description="Helical" evidence="1">
    <location>
        <begin position="7"/>
        <end position="36"/>
    </location>
</feature>
<keyword evidence="1" id="KW-1133">Transmembrane helix</keyword>
<feature type="transmembrane region" description="Helical" evidence="1">
    <location>
        <begin position="144"/>
        <end position="164"/>
    </location>
</feature>
<gene>
    <name evidence="2" type="ORF">GCM10025863_17060</name>
</gene>
<keyword evidence="1" id="KW-0472">Membrane</keyword>
<protein>
    <submittedName>
        <fullName evidence="2">Uncharacterized protein</fullName>
    </submittedName>
</protein>
<evidence type="ECO:0000256" key="1">
    <source>
        <dbReference type="SAM" id="Phobius"/>
    </source>
</evidence>
<organism evidence="2 3">
    <name type="scientific">Microbacterium suwonense</name>
    <dbReference type="NCBI Taxonomy" id="683047"/>
    <lineage>
        <taxon>Bacteria</taxon>
        <taxon>Bacillati</taxon>
        <taxon>Actinomycetota</taxon>
        <taxon>Actinomycetes</taxon>
        <taxon>Micrococcales</taxon>
        <taxon>Microbacteriaceae</taxon>
        <taxon>Microbacterium</taxon>
    </lineage>
</organism>
<accession>A0ABM8FUD6</accession>
<keyword evidence="1" id="KW-0812">Transmembrane</keyword>
<sequence>MQRVIVVLLAALDALIAAAVGVVAVLAPFTLLWVLAFGVHADWGSLWPVSGTLWQFGHGVPLEVTLPDAVLSSLGIAKEAATFAISVPPLALLLFTLIFAARSGRRAAAAGAWLSGVLSGAVVFALLSALIGVTAQAQVLTAPLWAAVLIPASVYFAGLLAGAVTRAWSEGDDGIIDRVHDIVDGWGTGRRYRLSRCAARRSSPSR</sequence>
<dbReference type="Pfam" id="PF19877">
    <property type="entry name" value="DUF6350"/>
    <property type="match status" value="1"/>
</dbReference>
<dbReference type="InterPro" id="IPR045931">
    <property type="entry name" value="DUF6350"/>
</dbReference>
<keyword evidence="3" id="KW-1185">Reference proteome</keyword>
<evidence type="ECO:0000313" key="2">
    <source>
        <dbReference type="EMBL" id="BDZ39092.1"/>
    </source>
</evidence>
<evidence type="ECO:0000313" key="3">
    <source>
        <dbReference type="Proteomes" id="UP001321543"/>
    </source>
</evidence>
<feature type="transmembrane region" description="Helical" evidence="1">
    <location>
        <begin position="112"/>
        <end position="132"/>
    </location>
</feature>
<dbReference type="EMBL" id="AP027728">
    <property type="protein sequence ID" value="BDZ39092.1"/>
    <property type="molecule type" value="Genomic_DNA"/>
</dbReference>
<name>A0ABM8FUD6_9MICO</name>
<reference evidence="3" key="1">
    <citation type="journal article" date="2019" name="Int. J. Syst. Evol. Microbiol.">
        <title>The Global Catalogue of Microorganisms (GCM) 10K type strain sequencing project: providing services to taxonomists for standard genome sequencing and annotation.</title>
        <authorList>
            <consortium name="The Broad Institute Genomics Platform"/>
            <consortium name="The Broad Institute Genome Sequencing Center for Infectious Disease"/>
            <person name="Wu L."/>
            <person name="Ma J."/>
        </authorList>
    </citation>
    <scope>NUCLEOTIDE SEQUENCE [LARGE SCALE GENOMIC DNA]</scope>
    <source>
        <strain evidence="3">NBRC 106310</strain>
    </source>
</reference>